<feature type="region of interest" description="Disordered" evidence="1">
    <location>
        <begin position="22"/>
        <end position="71"/>
    </location>
</feature>
<proteinExistence type="predicted"/>
<dbReference type="HOGENOM" id="CLU_124525_1_0_1"/>
<reference evidence="3" key="1">
    <citation type="journal article" date="2011" name="Nat. Commun.">
        <title>Effector diversification within compartments of the Leptosphaeria maculans genome affected by Repeat-Induced Point mutations.</title>
        <authorList>
            <person name="Rouxel T."/>
            <person name="Grandaubert J."/>
            <person name="Hane J.K."/>
            <person name="Hoede C."/>
            <person name="van de Wouw A.P."/>
            <person name="Couloux A."/>
            <person name="Dominguez V."/>
            <person name="Anthouard V."/>
            <person name="Bally P."/>
            <person name="Bourras S."/>
            <person name="Cozijnsen A.J."/>
            <person name="Ciuffetti L.M."/>
            <person name="Degrave A."/>
            <person name="Dilmaghani A."/>
            <person name="Duret L."/>
            <person name="Fudal I."/>
            <person name="Goodwin S.B."/>
            <person name="Gout L."/>
            <person name="Glaser N."/>
            <person name="Linglin J."/>
            <person name="Kema G.H.J."/>
            <person name="Lapalu N."/>
            <person name="Lawrence C.B."/>
            <person name="May K."/>
            <person name="Meyer M."/>
            <person name="Ollivier B."/>
            <person name="Poulain J."/>
            <person name="Schoch C.L."/>
            <person name="Simon A."/>
            <person name="Spatafora J.W."/>
            <person name="Stachowiak A."/>
            <person name="Turgeon B.G."/>
            <person name="Tyler B.M."/>
            <person name="Vincent D."/>
            <person name="Weissenbach J."/>
            <person name="Amselem J."/>
            <person name="Quesneville H."/>
            <person name="Oliver R.P."/>
            <person name="Wincker P."/>
            <person name="Balesdent M.-H."/>
            <person name="Howlett B.J."/>
        </authorList>
    </citation>
    <scope>NUCLEOTIDE SEQUENCE [LARGE SCALE GENOMIC DNA]</scope>
    <source>
        <strain evidence="3">JN3 / isolate v23.1.3 / race Av1-4-5-6-7-8</strain>
    </source>
</reference>
<dbReference type="InParanoid" id="E5R4X2"/>
<organism evidence="3">
    <name type="scientific">Leptosphaeria maculans (strain JN3 / isolate v23.1.3 / race Av1-4-5-6-7-8)</name>
    <name type="common">Blackleg fungus</name>
    <name type="synonym">Phoma lingam</name>
    <dbReference type="NCBI Taxonomy" id="985895"/>
    <lineage>
        <taxon>Eukaryota</taxon>
        <taxon>Fungi</taxon>
        <taxon>Dikarya</taxon>
        <taxon>Ascomycota</taxon>
        <taxon>Pezizomycotina</taxon>
        <taxon>Dothideomycetes</taxon>
        <taxon>Pleosporomycetidae</taxon>
        <taxon>Pleosporales</taxon>
        <taxon>Pleosporineae</taxon>
        <taxon>Leptosphaeriaceae</taxon>
        <taxon>Plenodomus</taxon>
        <taxon>Plenodomus lingam/Leptosphaeria maculans species complex</taxon>
    </lineage>
</organism>
<dbReference type="Proteomes" id="UP000002668">
    <property type="component" value="Genome"/>
</dbReference>
<accession>E5R4X2</accession>
<feature type="compositionally biased region" description="Basic residues" evidence="1">
    <location>
        <begin position="93"/>
        <end position="103"/>
    </location>
</feature>
<evidence type="ECO:0000313" key="2">
    <source>
        <dbReference type="EMBL" id="CBX92245.1"/>
    </source>
</evidence>
<dbReference type="EMBL" id="FP929083">
    <property type="protein sequence ID" value="CBX92245.1"/>
    <property type="molecule type" value="Genomic_DNA"/>
</dbReference>
<protein>
    <submittedName>
        <fullName evidence="2">Predicted protein</fullName>
    </submittedName>
</protein>
<dbReference type="eggNOG" id="ENOG502SATA">
    <property type="taxonomic scope" value="Eukaryota"/>
</dbReference>
<feature type="region of interest" description="Disordered" evidence="1">
    <location>
        <begin position="86"/>
        <end position="115"/>
    </location>
</feature>
<feature type="compositionally biased region" description="Low complexity" evidence="1">
    <location>
        <begin position="34"/>
        <end position="51"/>
    </location>
</feature>
<feature type="compositionally biased region" description="Basic residues" evidence="1">
    <location>
        <begin position="22"/>
        <end position="33"/>
    </location>
</feature>
<evidence type="ECO:0000313" key="3">
    <source>
        <dbReference type="Proteomes" id="UP000002668"/>
    </source>
</evidence>
<dbReference type="OMA" id="SGMMMKL"/>
<feature type="compositionally biased region" description="Basic and acidic residues" evidence="1">
    <location>
        <begin position="104"/>
        <end position="115"/>
    </location>
</feature>
<sequence>MPITHHTTTRPTLKSKLLARRRHNHTAPKRTHKPATTTTTTTRTTRTTRTTGAHRHTAGTTAAPVHHHKRRVSMGDKVAGMMMKLKGSVMGRRGVKAAGTRRMRGTDGRNARRVY</sequence>
<keyword evidence="3" id="KW-1185">Reference proteome</keyword>
<dbReference type="OrthoDB" id="5426707at2759"/>
<dbReference type="VEuPathDB" id="FungiDB:LEMA_P049510.1"/>
<gene>
    <name evidence="2" type="ORF">LEMA_P049510.1</name>
</gene>
<dbReference type="GeneID" id="13284088"/>
<name>E5R4X2_LEPMJ</name>
<evidence type="ECO:0000256" key="1">
    <source>
        <dbReference type="SAM" id="MobiDB-lite"/>
    </source>
</evidence>
<dbReference type="AlphaFoldDB" id="E5R4X2"/>